<feature type="signal peptide" evidence="1">
    <location>
        <begin position="1"/>
        <end position="27"/>
    </location>
</feature>
<dbReference type="Proteomes" id="UP000179467">
    <property type="component" value="Unassembled WGS sequence"/>
</dbReference>
<comment type="caution">
    <text evidence="3">The sequence shown here is derived from an EMBL/GenBank/DDBJ whole genome shotgun (WGS) entry which is preliminary data.</text>
</comment>
<proteinExistence type="predicted"/>
<dbReference type="AlphaFoldDB" id="A0A1S1H9K1"/>
<accession>A0A1S1H9K1</accession>
<dbReference type="OrthoDB" id="121983at2"/>
<feature type="chain" id="PRO_5010251136" description="Ice-binding protein C-terminal domain-containing protein" evidence="1">
    <location>
        <begin position="28"/>
        <end position="231"/>
    </location>
</feature>
<evidence type="ECO:0000259" key="2">
    <source>
        <dbReference type="Pfam" id="PF07589"/>
    </source>
</evidence>
<dbReference type="EMBL" id="MIPT01000001">
    <property type="protein sequence ID" value="OHT18755.1"/>
    <property type="molecule type" value="Genomic_DNA"/>
</dbReference>
<evidence type="ECO:0000256" key="1">
    <source>
        <dbReference type="SAM" id="SignalP"/>
    </source>
</evidence>
<reference evidence="3 4" key="1">
    <citation type="submission" date="2016-09" db="EMBL/GenBank/DDBJ databases">
        <title>Metabolic pathway, cell adaptation mechanisms and a novel monoxygenase revealed through proteogenomic-transcription analysis of a Sphingomonas haloaromaticamans strain degrading the fungicide ortho-phenylphenol.</title>
        <authorList>
            <person name="Perruchon C."/>
            <person name="Papadopoulou E.S."/>
            <person name="Rousidou C."/>
            <person name="Vasileiadis S."/>
            <person name="Tanou G."/>
            <person name="Amoutzias G."/>
            <person name="Molassiotis A."/>
            <person name="Karpouzas D.G."/>
        </authorList>
    </citation>
    <scope>NUCLEOTIDE SEQUENCE [LARGE SCALE GENOMIC DNA]</scope>
    <source>
        <strain evidence="3 4">P3</strain>
    </source>
</reference>
<gene>
    <name evidence="3" type="ORF">BHE75_00731</name>
</gene>
<evidence type="ECO:0000313" key="4">
    <source>
        <dbReference type="Proteomes" id="UP000179467"/>
    </source>
</evidence>
<keyword evidence="1" id="KW-0732">Signal</keyword>
<evidence type="ECO:0000313" key="3">
    <source>
        <dbReference type="EMBL" id="OHT18755.1"/>
    </source>
</evidence>
<protein>
    <recommendedName>
        <fullName evidence="2">Ice-binding protein C-terminal domain-containing protein</fullName>
    </recommendedName>
</protein>
<organism evidence="3 4">
    <name type="scientific">Edaphosphingomonas haloaromaticamans</name>
    <dbReference type="NCBI Taxonomy" id="653954"/>
    <lineage>
        <taxon>Bacteria</taxon>
        <taxon>Pseudomonadati</taxon>
        <taxon>Pseudomonadota</taxon>
        <taxon>Alphaproteobacteria</taxon>
        <taxon>Sphingomonadales</taxon>
        <taxon>Rhizorhabdaceae</taxon>
        <taxon>Edaphosphingomonas</taxon>
    </lineage>
</organism>
<name>A0A1S1H9K1_9SPHN</name>
<dbReference type="Pfam" id="PF07589">
    <property type="entry name" value="PEP-CTERM"/>
    <property type="match status" value="1"/>
</dbReference>
<keyword evidence="4" id="KW-1185">Reference proteome</keyword>
<dbReference type="NCBIfam" id="NF035944">
    <property type="entry name" value="PEPxxWA-CTERM"/>
    <property type="match status" value="1"/>
</dbReference>
<sequence length="231" mass="23214">MSSFPKRIFLSGVAVLTLGMSAAGARAEIIGGVEFPQGALSFADAVVSYQPGLEGNAPTAPHQGAANALGVPDYNGVNSCASQDACSFVSLGVGGRIVLRFVDNLLTGSDSDADDLWIFEVGPDVEGTIVDISVNGIDWLSVGAIGGSTRGIDIDAFGYGSSSAFAYIRLTDVANNGGTTGATVGADIDAVGAISTRAAPPLVPEPATWAMMIAGFGLIGGALRHGKPLPA</sequence>
<dbReference type="NCBIfam" id="TIGR02595">
    <property type="entry name" value="PEP_CTERM"/>
    <property type="match status" value="1"/>
</dbReference>
<feature type="domain" description="Ice-binding protein C-terminal" evidence="2">
    <location>
        <begin position="203"/>
        <end position="224"/>
    </location>
</feature>
<dbReference type="RefSeq" id="WP_070935458.1">
    <property type="nucleotide sequence ID" value="NZ_MIPT01000001.1"/>
</dbReference>
<dbReference type="InterPro" id="IPR013424">
    <property type="entry name" value="Ice-binding_C"/>
</dbReference>